<dbReference type="SUPFAM" id="SSF50800">
    <property type="entry name" value="PK beta-barrel domain-like"/>
    <property type="match status" value="1"/>
</dbReference>
<feature type="domain" description="MOSC" evidence="1">
    <location>
        <begin position="95"/>
        <end position="283"/>
    </location>
</feature>
<dbReference type="AlphaFoldDB" id="A0A934T0S1"/>
<dbReference type="InterPro" id="IPR011037">
    <property type="entry name" value="Pyrv_Knase-like_insert_dom_sf"/>
</dbReference>
<dbReference type="GO" id="GO:0030151">
    <property type="term" value="F:molybdenum ion binding"/>
    <property type="evidence" value="ECO:0007669"/>
    <property type="project" value="InterPro"/>
</dbReference>
<sequence length="286" mass="31942">MKKVGEIREIWRYPVKGMAGERLVRSQIGATGLDGDRILAVRDTARQEIQSCKFRPELLLCSARINTRSPLAVDIIFPDASVVDWTDVRASTQVSELVGRHSTIEPLRPVSDADFYRRHKTDEHTWMAELRATFEREEGEPLPPILDNFPSTAAEYVVMPGSFFLVTQLHLLTTSSLTWMKALNPEADWQSRRFRPNVVIDTGSSRGMIENRWIGMQIVMGNAAVSCVGSTPRCGAITRPQAELPMNKTMLRTVVKHADQNLGVYGESALPGEIHVGDAVYVRAPL</sequence>
<dbReference type="Pfam" id="PF03473">
    <property type="entry name" value="MOSC"/>
    <property type="match status" value="1"/>
</dbReference>
<dbReference type="Proteomes" id="UP000622890">
    <property type="component" value="Unassembled WGS sequence"/>
</dbReference>
<protein>
    <submittedName>
        <fullName evidence="2">MOSC domain-containing protein</fullName>
    </submittedName>
</protein>
<dbReference type="Pfam" id="PF03476">
    <property type="entry name" value="MOSC_N"/>
    <property type="match status" value="1"/>
</dbReference>
<dbReference type="RefSeq" id="WP_200597979.1">
    <property type="nucleotide sequence ID" value="NZ_JAEPBG010000024.1"/>
</dbReference>
<evidence type="ECO:0000313" key="2">
    <source>
        <dbReference type="EMBL" id="MBK4738606.1"/>
    </source>
</evidence>
<gene>
    <name evidence="2" type="ORF">JJB74_28655</name>
</gene>
<proteinExistence type="predicted"/>
<dbReference type="EMBL" id="JAEPBG010000024">
    <property type="protein sequence ID" value="MBK4738606.1"/>
    <property type="molecule type" value="Genomic_DNA"/>
</dbReference>
<dbReference type="InterPro" id="IPR005303">
    <property type="entry name" value="MOCOS_middle"/>
</dbReference>
<dbReference type="GO" id="GO:0030170">
    <property type="term" value="F:pyridoxal phosphate binding"/>
    <property type="evidence" value="ECO:0007669"/>
    <property type="project" value="InterPro"/>
</dbReference>
<dbReference type="GO" id="GO:0003824">
    <property type="term" value="F:catalytic activity"/>
    <property type="evidence" value="ECO:0007669"/>
    <property type="project" value="InterPro"/>
</dbReference>
<accession>A0A934T0S1</accession>
<name>A0A934T0S1_9BURK</name>
<keyword evidence="3" id="KW-1185">Reference proteome</keyword>
<evidence type="ECO:0000313" key="3">
    <source>
        <dbReference type="Proteomes" id="UP000622890"/>
    </source>
</evidence>
<dbReference type="InterPro" id="IPR005302">
    <property type="entry name" value="MoCF_Sase_C"/>
</dbReference>
<evidence type="ECO:0000259" key="1">
    <source>
        <dbReference type="PROSITE" id="PS51340"/>
    </source>
</evidence>
<comment type="caution">
    <text evidence="2">The sequence shown here is derived from an EMBL/GenBank/DDBJ whole genome shotgun (WGS) entry which is preliminary data.</text>
</comment>
<organism evidence="2 3">
    <name type="scientific">Noviherbaspirillum pedocola</name>
    <dbReference type="NCBI Taxonomy" id="2801341"/>
    <lineage>
        <taxon>Bacteria</taxon>
        <taxon>Pseudomonadati</taxon>
        <taxon>Pseudomonadota</taxon>
        <taxon>Betaproteobacteria</taxon>
        <taxon>Burkholderiales</taxon>
        <taxon>Oxalobacteraceae</taxon>
        <taxon>Noviherbaspirillum</taxon>
    </lineage>
</organism>
<reference evidence="2" key="1">
    <citation type="submission" date="2021-01" db="EMBL/GenBank/DDBJ databases">
        <title>Genome sequence of strain Noviherbaspirillum sp. DKR-6.</title>
        <authorList>
            <person name="Chaudhary D.K."/>
        </authorList>
    </citation>
    <scope>NUCLEOTIDE SEQUENCE</scope>
    <source>
        <strain evidence="2">DKR-6</strain>
    </source>
</reference>
<dbReference type="PROSITE" id="PS51340">
    <property type="entry name" value="MOSC"/>
    <property type="match status" value="1"/>
</dbReference>